<feature type="transmembrane region" description="Helical" evidence="1">
    <location>
        <begin position="146"/>
        <end position="167"/>
    </location>
</feature>
<protein>
    <recommendedName>
        <fullName evidence="4">Fungal N-terminal domain-containing protein</fullName>
    </recommendedName>
</protein>
<dbReference type="OrthoDB" id="3271094at2759"/>
<comment type="caution">
    <text evidence="2">The sequence shown here is derived from an EMBL/GenBank/DDBJ whole genome shotgun (WGS) entry which is preliminary data.</text>
</comment>
<gene>
    <name evidence="2" type="ORF">EWM64_g7947</name>
</gene>
<dbReference type="Proteomes" id="UP000298061">
    <property type="component" value="Unassembled WGS sequence"/>
</dbReference>
<organism evidence="2 3">
    <name type="scientific">Hericium alpestre</name>
    <dbReference type="NCBI Taxonomy" id="135208"/>
    <lineage>
        <taxon>Eukaryota</taxon>
        <taxon>Fungi</taxon>
        <taxon>Dikarya</taxon>
        <taxon>Basidiomycota</taxon>
        <taxon>Agaricomycotina</taxon>
        <taxon>Agaricomycetes</taxon>
        <taxon>Russulales</taxon>
        <taxon>Hericiaceae</taxon>
        <taxon>Hericium</taxon>
    </lineage>
</organism>
<accession>A0A4Y9ZMH0</accession>
<dbReference type="AlphaFoldDB" id="A0A4Y9ZMH0"/>
<evidence type="ECO:0000256" key="1">
    <source>
        <dbReference type="SAM" id="Phobius"/>
    </source>
</evidence>
<evidence type="ECO:0008006" key="4">
    <source>
        <dbReference type="Google" id="ProtNLM"/>
    </source>
</evidence>
<dbReference type="PANTHER" id="PTHR38886">
    <property type="entry name" value="SESA DOMAIN-CONTAINING PROTEIN"/>
    <property type="match status" value="1"/>
</dbReference>
<keyword evidence="3" id="KW-1185">Reference proteome</keyword>
<dbReference type="EMBL" id="SFCI01001332">
    <property type="protein sequence ID" value="TFY76066.1"/>
    <property type="molecule type" value="Genomic_DNA"/>
</dbReference>
<keyword evidence="1" id="KW-1133">Transmembrane helix</keyword>
<evidence type="ECO:0000313" key="2">
    <source>
        <dbReference type="EMBL" id="TFY76066.1"/>
    </source>
</evidence>
<reference evidence="2 3" key="1">
    <citation type="submission" date="2019-02" db="EMBL/GenBank/DDBJ databases">
        <title>Genome sequencing of the rare red list fungi Hericium alpestre (H. flagellum).</title>
        <authorList>
            <person name="Buettner E."/>
            <person name="Kellner H."/>
        </authorList>
    </citation>
    <scope>NUCLEOTIDE SEQUENCE [LARGE SCALE GENOMIC DNA]</scope>
    <source>
        <strain evidence="2 3">DSM 108284</strain>
    </source>
</reference>
<keyword evidence="1" id="KW-0472">Membrane</keyword>
<proteinExistence type="predicted"/>
<keyword evidence="1" id="KW-0812">Transmembrane</keyword>
<dbReference type="PANTHER" id="PTHR38886:SF1">
    <property type="entry name" value="NACHT-NTPASE AND P-LOOP NTPASES N-TERMINAL DOMAIN-CONTAINING PROTEIN"/>
    <property type="match status" value="1"/>
</dbReference>
<sequence length="184" mass="20163">MSVSFTFGAFGDIVSLIQLATSVSKALHESIGASMEYQELVMEVDSFVKTMNCVHHIMSFQGPDRLSPVVEDALNTSLAVCSVHIGKIANKVTGYRESLRKGGGTDQMVLDSWRKIGWGLFAKNEVLDLRRRLAEQIEVMNTLLTLAYGPVAFLVSYALSANLFVTLTGMGCLKLRRTVVSNGR</sequence>
<evidence type="ECO:0000313" key="3">
    <source>
        <dbReference type="Proteomes" id="UP000298061"/>
    </source>
</evidence>
<name>A0A4Y9ZMH0_9AGAM</name>